<evidence type="ECO:0000313" key="1">
    <source>
        <dbReference type="EMBL" id="KAK0490222.1"/>
    </source>
</evidence>
<accession>A0AA39PTF3</accession>
<dbReference type="Proteomes" id="UP001175227">
    <property type="component" value="Unassembled WGS sequence"/>
</dbReference>
<organism evidence="1 2">
    <name type="scientific">Armillaria novae-zelandiae</name>
    <dbReference type="NCBI Taxonomy" id="153914"/>
    <lineage>
        <taxon>Eukaryota</taxon>
        <taxon>Fungi</taxon>
        <taxon>Dikarya</taxon>
        <taxon>Basidiomycota</taxon>
        <taxon>Agaricomycotina</taxon>
        <taxon>Agaricomycetes</taxon>
        <taxon>Agaricomycetidae</taxon>
        <taxon>Agaricales</taxon>
        <taxon>Marasmiineae</taxon>
        <taxon>Physalacriaceae</taxon>
        <taxon>Armillaria</taxon>
    </lineage>
</organism>
<dbReference type="EMBL" id="JAUEPR010000001">
    <property type="protein sequence ID" value="KAK0490222.1"/>
    <property type="molecule type" value="Genomic_DNA"/>
</dbReference>
<name>A0AA39PTF3_9AGAR</name>
<comment type="caution">
    <text evidence="1">The sequence shown here is derived from an EMBL/GenBank/DDBJ whole genome shotgun (WGS) entry which is preliminary data.</text>
</comment>
<sequence>MYGTCMVQSHKGQLPACSHLNLERIHRLDLKLDDANDVMSPMVRADLFEWWRAAWVNSKSTTDMEELTITTLSVRSPRDGNYHVTVWTKIGATLSRPAWVGLSALSIVVLTCAHGAENELYLYKDAIQHAMNGSSVNTISIVFSVAHIFAKTMPRGFAEEQEDVVVDYSD</sequence>
<proteinExistence type="predicted"/>
<reference evidence="1" key="1">
    <citation type="submission" date="2023-06" db="EMBL/GenBank/DDBJ databases">
        <authorList>
            <consortium name="Lawrence Berkeley National Laboratory"/>
            <person name="Ahrendt S."/>
            <person name="Sahu N."/>
            <person name="Indic B."/>
            <person name="Wong-Bajracharya J."/>
            <person name="Merenyi Z."/>
            <person name="Ke H.-M."/>
            <person name="Monk M."/>
            <person name="Kocsube S."/>
            <person name="Drula E."/>
            <person name="Lipzen A."/>
            <person name="Balint B."/>
            <person name="Henrissat B."/>
            <person name="Andreopoulos B."/>
            <person name="Martin F.M."/>
            <person name="Harder C.B."/>
            <person name="Rigling D."/>
            <person name="Ford K.L."/>
            <person name="Foster G.D."/>
            <person name="Pangilinan J."/>
            <person name="Papanicolaou A."/>
            <person name="Barry K."/>
            <person name="LaButti K."/>
            <person name="Viragh M."/>
            <person name="Koriabine M."/>
            <person name="Yan M."/>
            <person name="Riley R."/>
            <person name="Champramary S."/>
            <person name="Plett K.L."/>
            <person name="Tsai I.J."/>
            <person name="Slot J."/>
            <person name="Sipos G."/>
            <person name="Plett J."/>
            <person name="Nagy L.G."/>
            <person name="Grigoriev I.V."/>
        </authorList>
    </citation>
    <scope>NUCLEOTIDE SEQUENCE</scope>
    <source>
        <strain evidence="1">ICMP 16352</strain>
    </source>
</reference>
<keyword evidence="2" id="KW-1185">Reference proteome</keyword>
<protein>
    <submittedName>
        <fullName evidence="1">Uncharacterized protein</fullName>
    </submittedName>
</protein>
<gene>
    <name evidence="1" type="ORF">IW261DRAFT_1412799</name>
</gene>
<evidence type="ECO:0000313" key="2">
    <source>
        <dbReference type="Proteomes" id="UP001175227"/>
    </source>
</evidence>
<dbReference type="AlphaFoldDB" id="A0AA39PTF3"/>